<reference evidence="2 3" key="1">
    <citation type="submission" date="2020-07" db="EMBL/GenBank/DDBJ databases">
        <title>Sequencing the genomes of 1000 actinobacteria strains.</title>
        <authorList>
            <person name="Klenk H.-P."/>
        </authorList>
    </citation>
    <scope>NUCLEOTIDE SEQUENCE [LARGE SCALE GENOMIC DNA]</scope>
    <source>
        <strain evidence="2 3">DSM 44442</strain>
    </source>
</reference>
<keyword evidence="3" id="KW-1185">Reference proteome</keyword>
<dbReference type="Proteomes" id="UP000572051">
    <property type="component" value="Unassembled WGS sequence"/>
</dbReference>
<comment type="caution">
    <text evidence="2">The sequence shown here is derived from an EMBL/GenBank/DDBJ whole genome shotgun (WGS) entry which is preliminary data.</text>
</comment>
<protein>
    <submittedName>
        <fullName evidence="2">Uncharacterized protein</fullName>
    </submittedName>
</protein>
<dbReference type="AlphaFoldDB" id="A0A7Z0J8T2"/>
<dbReference type="EMBL" id="JACCFS010000001">
    <property type="protein sequence ID" value="NYJ32749.1"/>
    <property type="molecule type" value="Genomic_DNA"/>
</dbReference>
<name>A0A7Z0J8T2_9ACTN</name>
<feature type="region of interest" description="Disordered" evidence="1">
    <location>
        <begin position="1"/>
        <end position="20"/>
    </location>
</feature>
<evidence type="ECO:0000313" key="2">
    <source>
        <dbReference type="EMBL" id="NYJ32749.1"/>
    </source>
</evidence>
<gene>
    <name evidence="2" type="ORF">HNR10_000630</name>
</gene>
<dbReference type="RefSeq" id="WP_179820686.1">
    <property type="nucleotide sequence ID" value="NZ_JACCFS010000001.1"/>
</dbReference>
<evidence type="ECO:0000256" key="1">
    <source>
        <dbReference type="SAM" id="MobiDB-lite"/>
    </source>
</evidence>
<accession>A0A7Z0J8T2</accession>
<evidence type="ECO:0000313" key="3">
    <source>
        <dbReference type="Proteomes" id="UP000572051"/>
    </source>
</evidence>
<sequence>MGTPDRSTDADTEPSGFPRTRARAADLLPRLISAEAEHDLPVVEWRLDHQGRLLGEIRDGGMSATRCWADFFGAAVHELPDITNASGNPQVATGLDDYRGVTVVVKSRT</sequence>
<organism evidence="2 3">
    <name type="scientific">Nocardiopsis aegyptia</name>
    <dbReference type="NCBI Taxonomy" id="220378"/>
    <lineage>
        <taxon>Bacteria</taxon>
        <taxon>Bacillati</taxon>
        <taxon>Actinomycetota</taxon>
        <taxon>Actinomycetes</taxon>
        <taxon>Streptosporangiales</taxon>
        <taxon>Nocardiopsidaceae</taxon>
        <taxon>Nocardiopsis</taxon>
    </lineage>
</organism>
<proteinExistence type="predicted"/>